<protein>
    <recommendedName>
        <fullName evidence="2">NHL repeat containing protein</fullName>
    </recommendedName>
</protein>
<gene>
    <name evidence="1" type="ORF">ENJ96_00120</name>
</gene>
<dbReference type="Gene3D" id="2.120.10.30">
    <property type="entry name" value="TolB, C-terminal domain"/>
    <property type="match status" value="2"/>
</dbReference>
<dbReference type="GO" id="GO:0008270">
    <property type="term" value="F:zinc ion binding"/>
    <property type="evidence" value="ECO:0007669"/>
    <property type="project" value="UniProtKB-KW"/>
</dbReference>
<organism evidence="1">
    <name type="scientific">Thermodesulfatator atlanticus</name>
    <dbReference type="NCBI Taxonomy" id="501497"/>
    <lineage>
        <taxon>Bacteria</taxon>
        <taxon>Pseudomonadati</taxon>
        <taxon>Thermodesulfobacteriota</taxon>
        <taxon>Thermodesulfobacteria</taxon>
        <taxon>Thermodesulfobacteriales</taxon>
        <taxon>Thermodesulfatatoraceae</taxon>
        <taxon>Thermodesulfatator</taxon>
    </lineage>
</organism>
<dbReference type="PANTHER" id="PTHR24104:SF25">
    <property type="entry name" value="PROTEIN LIN-41"/>
    <property type="match status" value="1"/>
</dbReference>
<dbReference type="EMBL" id="DROK01000003">
    <property type="protein sequence ID" value="HHI96242.1"/>
    <property type="molecule type" value="Genomic_DNA"/>
</dbReference>
<dbReference type="InterPro" id="IPR050952">
    <property type="entry name" value="TRIM-NHL_E3_ligases"/>
</dbReference>
<sequence length="245" mass="28341">MFFDPYNQRFYVADTGNNRLLSFSLNGTPLKSFDAGGQLKGPYSLVRDSKGKIWVVERPFNSLTEIDLKAHRFERHQLSCAGHPVLVDRIALWQDYLLVLDRASGMVLLYDKDLSCVKSLRPDIEDFKGFFDFKVKNDRLWGLENLTGRILALDLKSGKILDMIRPKFLVSLPVSFELDNRGNFYLLDRYQKVVLVFDKSGRLKHRLFKKGYLPGELNYPWQLLLLQGKLLVLDEGNGRIDIWGH</sequence>
<name>A0A7V5U1L1_9BACT</name>
<comment type="caution">
    <text evidence="1">The sequence shown here is derived from an EMBL/GenBank/DDBJ whole genome shotgun (WGS) entry which is preliminary data.</text>
</comment>
<evidence type="ECO:0000313" key="1">
    <source>
        <dbReference type="EMBL" id="HHI96242.1"/>
    </source>
</evidence>
<accession>A0A7V5U1L1</accession>
<reference evidence="1" key="1">
    <citation type="journal article" date="2020" name="mSystems">
        <title>Genome- and Community-Level Interaction Insights into Carbon Utilization and Element Cycling Functions of Hydrothermarchaeota in Hydrothermal Sediment.</title>
        <authorList>
            <person name="Zhou Z."/>
            <person name="Liu Y."/>
            <person name="Xu W."/>
            <person name="Pan J."/>
            <person name="Luo Z.H."/>
            <person name="Li M."/>
        </authorList>
    </citation>
    <scope>NUCLEOTIDE SEQUENCE [LARGE SCALE GENOMIC DNA]</scope>
    <source>
        <strain evidence="1">HyVt-533</strain>
    </source>
</reference>
<evidence type="ECO:0008006" key="2">
    <source>
        <dbReference type="Google" id="ProtNLM"/>
    </source>
</evidence>
<dbReference type="Proteomes" id="UP000886101">
    <property type="component" value="Unassembled WGS sequence"/>
</dbReference>
<dbReference type="SUPFAM" id="SSF63829">
    <property type="entry name" value="Calcium-dependent phosphotriesterase"/>
    <property type="match status" value="1"/>
</dbReference>
<proteinExistence type="predicted"/>
<dbReference type="AlphaFoldDB" id="A0A7V5U1L1"/>
<dbReference type="InterPro" id="IPR011042">
    <property type="entry name" value="6-blade_b-propeller_TolB-like"/>
</dbReference>
<dbReference type="PANTHER" id="PTHR24104">
    <property type="entry name" value="E3 UBIQUITIN-PROTEIN LIGASE NHLRC1-RELATED"/>
    <property type="match status" value="1"/>
</dbReference>